<dbReference type="EMBL" id="CP064030">
    <property type="protein sequence ID" value="QRN54900.1"/>
    <property type="molecule type" value="Genomic_DNA"/>
</dbReference>
<dbReference type="InterPro" id="IPR050250">
    <property type="entry name" value="Macrolide_Exporter_MacB"/>
</dbReference>
<evidence type="ECO:0000256" key="2">
    <source>
        <dbReference type="ARBA" id="ARBA00022475"/>
    </source>
</evidence>
<reference evidence="9 10" key="1">
    <citation type="submission" date="2020-10" db="EMBL/GenBank/DDBJ databases">
        <title>Phylogeny of dyella-like bacteria.</title>
        <authorList>
            <person name="Fu J."/>
        </authorList>
    </citation>
    <scope>NUCLEOTIDE SEQUENCE [LARGE SCALE GENOMIC DNA]</scope>
    <source>
        <strain evidence="9 10">DHOB09</strain>
    </source>
</reference>
<keyword evidence="2" id="KW-1003">Cell membrane</keyword>
<accession>A0ABX7GX62</accession>
<feature type="transmembrane region" description="Helical" evidence="7">
    <location>
        <begin position="286"/>
        <end position="313"/>
    </location>
</feature>
<gene>
    <name evidence="9" type="ORF">ISN74_05985</name>
</gene>
<dbReference type="Proteomes" id="UP000663181">
    <property type="component" value="Chromosome"/>
</dbReference>
<comment type="similarity">
    <text evidence="6">Belongs to the ABC-4 integral membrane protein family.</text>
</comment>
<keyword evidence="4 7" id="KW-1133">Transmembrane helix</keyword>
<evidence type="ECO:0000256" key="6">
    <source>
        <dbReference type="ARBA" id="ARBA00038076"/>
    </source>
</evidence>
<evidence type="ECO:0000256" key="5">
    <source>
        <dbReference type="ARBA" id="ARBA00023136"/>
    </source>
</evidence>
<dbReference type="Pfam" id="PF02687">
    <property type="entry name" value="FtsX"/>
    <property type="match status" value="1"/>
</dbReference>
<comment type="subcellular location">
    <subcellularLocation>
        <location evidence="1">Cell membrane</location>
        <topology evidence="1">Multi-pass membrane protein</topology>
    </subcellularLocation>
</comment>
<feature type="transmembrane region" description="Helical" evidence="7">
    <location>
        <begin position="379"/>
        <end position="401"/>
    </location>
</feature>
<dbReference type="InterPro" id="IPR003838">
    <property type="entry name" value="ABC3_permease_C"/>
</dbReference>
<feature type="domain" description="ABC3 transporter permease C-terminal" evidence="8">
    <location>
        <begin position="295"/>
        <end position="400"/>
    </location>
</feature>
<evidence type="ECO:0000256" key="3">
    <source>
        <dbReference type="ARBA" id="ARBA00022692"/>
    </source>
</evidence>
<evidence type="ECO:0000256" key="7">
    <source>
        <dbReference type="SAM" id="Phobius"/>
    </source>
</evidence>
<keyword evidence="3 7" id="KW-0812">Transmembrane</keyword>
<organism evidence="9 10">
    <name type="scientific">Dyella caseinilytica</name>
    <dbReference type="NCBI Taxonomy" id="1849581"/>
    <lineage>
        <taxon>Bacteria</taxon>
        <taxon>Pseudomonadati</taxon>
        <taxon>Pseudomonadota</taxon>
        <taxon>Gammaproteobacteria</taxon>
        <taxon>Lysobacterales</taxon>
        <taxon>Rhodanobacteraceae</taxon>
        <taxon>Dyella</taxon>
    </lineage>
</organism>
<name>A0ABX7GX62_9GAMM</name>
<keyword evidence="5 7" id="KW-0472">Membrane</keyword>
<protein>
    <submittedName>
        <fullName evidence="9">FtsX-like permease family protein</fullName>
    </submittedName>
</protein>
<dbReference type="PANTHER" id="PTHR30572:SF4">
    <property type="entry name" value="ABC TRANSPORTER PERMEASE YTRF"/>
    <property type="match status" value="1"/>
</dbReference>
<evidence type="ECO:0000256" key="4">
    <source>
        <dbReference type="ARBA" id="ARBA00022989"/>
    </source>
</evidence>
<evidence type="ECO:0000256" key="1">
    <source>
        <dbReference type="ARBA" id="ARBA00004651"/>
    </source>
</evidence>
<keyword evidence="10" id="KW-1185">Reference proteome</keyword>
<feature type="transmembrane region" description="Helical" evidence="7">
    <location>
        <begin position="333"/>
        <end position="359"/>
    </location>
</feature>
<evidence type="ECO:0000313" key="9">
    <source>
        <dbReference type="EMBL" id="QRN54900.1"/>
    </source>
</evidence>
<dbReference type="PANTHER" id="PTHR30572">
    <property type="entry name" value="MEMBRANE COMPONENT OF TRANSPORTER-RELATED"/>
    <property type="match status" value="1"/>
</dbReference>
<evidence type="ECO:0000259" key="8">
    <source>
        <dbReference type="Pfam" id="PF02687"/>
    </source>
</evidence>
<evidence type="ECO:0000313" key="10">
    <source>
        <dbReference type="Proteomes" id="UP000663181"/>
    </source>
</evidence>
<sequence length="412" mass="45280">MQLRPILSSLQHHKVTVALLILQVALTCAIECNIGFIMVNSVDRITRISGVAEDELSLIDSRDIGSDQNNHAQQVADLTALRTIPGVIAAAAVDSLPLGGDESTYGICSSKEDLARVMAARSFEHIPGCVQPSEYDGSPDEIKALGLQLIAGRDFSSEEYFTDGNAPTLIMSRSLAERLYPRQNALGRIVYTGAGNPIRVVGIVDTLLRPRLREPKVDQFAMLWPQWPGNDGVTYLLRSQAQDRERVLKAAVGALMRINPNRIIPSTGIRTFAQMRSQYFQHDMTMISLLLTCGFALLFVTALGIAGLANFWVQQRKRHIGIRRAIGATRGDILCYFQTENFLVVTFGVIPGMLLAYALNTLLMRHYELSRLPLYYLPLGAVILWLLGQLAVLGPALRAAAVPPIAATRLMD</sequence>
<dbReference type="RefSeq" id="WP_188798330.1">
    <property type="nucleotide sequence ID" value="NZ_BMIZ01000001.1"/>
</dbReference>
<proteinExistence type="inferred from homology"/>